<dbReference type="RefSeq" id="WP_212536349.1">
    <property type="nucleotide sequence ID" value="NZ_JAGTUU010000003.1"/>
</dbReference>
<proteinExistence type="predicted"/>
<dbReference type="AlphaFoldDB" id="A0A8J7WFX3"/>
<evidence type="ECO:0000313" key="3">
    <source>
        <dbReference type="EMBL" id="MBS0124404.1"/>
    </source>
</evidence>
<feature type="transmembrane region" description="Helical" evidence="1">
    <location>
        <begin position="35"/>
        <end position="58"/>
    </location>
</feature>
<evidence type="ECO:0000256" key="1">
    <source>
        <dbReference type="SAM" id="Phobius"/>
    </source>
</evidence>
<comment type="caution">
    <text evidence="3">The sequence shown here is derived from an EMBL/GenBank/DDBJ whole genome shotgun (WGS) entry which is preliminary data.</text>
</comment>
<dbReference type="InterPro" id="IPR021309">
    <property type="entry name" value="YgaP-like_TM"/>
</dbReference>
<dbReference type="Pfam" id="PF11127">
    <property type="entry name" value="YgaP-like_TM"/>
    <property type="match status" value="1"/>
</dbReference>
<keyword evidence="1" id="KW-0812">Transmembrane</keyword>
<accession>A0A8J7WFX3</accession>
<keyword evidence="1" id="KW-1133">Transmembrane helix</keyword>
<organism evidence="3 4">
    <name type="scientific">Thetidibacter halocola</name>
    <dbReference type="NCBI Taxonomy" id="2827239"/>
    <lineage>
        <taxon>Bacteria</taxon>
        <taxon>Pseudomonadati</taxon>
        <taxon>Pseudomonadota</taxon>
        <taxon>Alphaproteobacteria</taxon>
        <taxon>Rhodobacterales</taxon>
        <taxon>Roseobacteraceae</taxon>
        <taxon>Thetidibacter</taxon>
    </lineage>
</organism>
<evidence type="ECO:0000313" key="4">
    <source>
        <dbReference type="Proteomes" id="UP000681356"/>
    </source>
</evidence>
<gene>
    <name evidence="3" type="ORF">KB874_09670</name>
</gene>
<evidence type="ECO:0000259" key="2">
    <source>
        <dbReference type="Pfam" id="PF11127"/>
    </source>
</evidence>
<feature type="transmembrane region" description="Helical" evidence="1">
    <location>
        <begin position="12"/>
        <end position="29"/>
    </location>
</feature>
<keyword evidence="1" id="KW-0472">Membrane</keyword>
<dbReference type="EMBL" id="JAGTUU010000003">
    <property type="protein sequence ID" value="MBS0124404.1"/>
    <property type="molecule type" value="Genomic_DNA"/>
</dbReference>
<keyword evidence="4" id="KW-1185">Reference proteome</keyword>
<reference evidence="3" key="1">
    <citation type="submission" date="2021-04" db="EMBL/GenBank/DDBJ databases">
        <authorList>
            <person name="Yoon J."/>
        </authorList>
    </citation>
    <scope>NUCLEOTIDE SEQUENCE</scope>
    <source>
        <strain evidence="3">KMU-90</strain>
    </source>
</reference>
<feature type="domain" description="Inner membrane protein YgaP-like transmembrane" evidence="2">
    <location>
        <begin position="3"/>
        <end position="66"/>
    </location>
</feature>
<dbReference type="Proteomes" id="UP000681356">
    <property type="component" value="Unassembled WGS sequence"/>
</dbReference>
<sequence>MFAKNVGSTDRLIRAIVGIVALVVFFTAAGVLKWIALIVGLVMLATAALGTCPPYAMLGINTCKTKG</sequence>
<name>A0A8J7WFX3_9RHOB</name>
<protein>
    <submittedName>
        <fullName evidence="3">DUF2892 domain-containing protein</fullName>
    </submittedName>
</protein>